<evidence type="ECO:0000256" key="1">
    <source>
        <dbReference type="ARBA" id="ARBA00023015"/>
    </source>
</evidence>
<protein>
    <submittedName>
        <fullName evidence="5">Transcriptional regulator, LuxR family</fullName>
    </submittedName>
</protein>
<evidence type="ECO:0000313" key="5">
    <source>
        <dbReference type="EMBL" id="ADI30642.1"/>
    </source>
</evidence>
<sequence length="275" mass="31813">MTAERVFPLEKKPYMIIEEHLMNRRESGLKKLIQESLHIRSHVELLFWLQGDFQRYIPHEVMIAAWGDFSLGIVYVDIVSALPGVRTGKISSKNLTALLQSLFKYWLENSKSPFTLNVDKGIFHEHELGCIEANINLQKMKCAIVHGIKDFRGGHDCLYVFINASARILNRTSKMMPVFLPYIDSALRQLEHLPEQLPVVQSIQNESESEFIDILSDRESEIMLWVKMGKTNHEIGMILNISAFTVKKHLQRIFKKLDVLNRAQAATKYNRIYQS</sequence>
<dbReference type="NCBIfam" id="TIGR03020">
    <property type="entry name" value="EpsA"/>
    <property type="match status" value="1"/>
</dbReference>
<dbReference type="PROSITE" id="PS50043">
    <property type="entry name" value="HTH_LUXR_2"/>
    <property type="match status" value="1"/>
</dbReference>
<feature type="domain" description="HTH luxR-type" evidence="4">
    <location>
        <begin position="208"/>
        <end position="273"/>
    </location>
</feature>
<dbReference type="SMART" id="SM00421">
    <property type="entry name" value="HTH_LUXR"/>
    <property type="match status" value="1"/>
</dbReference>
<dbReference type="PANTHER" id="PTHR44688">
    <property type="entry name" value="DNA-BINDING TRANSCRIPTIONAL ACTIVATOR DEVR_DOSR"/>
    <property type="match status" value="1"/>
</dbReference>
<dbReference type="AlphaFoldDB" id="D7DLU8"/>
<keyword evidence="3" id="KW-0804">Transcription</keyword>
<dbReference type="PROSITE" id="PS00622">
    <property type="entry name" value="HTH_LUXR_1"/>
    <property type="match status" value="1"/>
</dbReference>
<gene>
    <name evidence="5" type="ordered locus">M301_2277</name>
</gene>
<dbReference type="InterPro" id="IPR017470">
    <property type="entry name" value="Tscrpt_reg_EpsA"/>
</dbReference>
<evidence type="ECO:0000313" key="6">
    <source>
        <dbReference type="Proteomes" id="UP000000383"/>
    </source>
</evidence>
<dbReference type="GO" id="GO:0003677">
    <property type="term" value="F:DNA binding"/>
    <property type="evidence" value="ECO:0007669"/>
    <property type="project" value="UniProtKB-KW"/>
</dbReference>
<keyword evidence="6" id="KW-1185">Reference proteome</keyword>
<dbReference type="EMBL" id="CP002056">
    <property type="protein sequence ID" value="ADI30642.1"/>
    <property type="molecule type" value="Genomic_DNA"/>
</dbReference>
<dbReference type="Proteomes" id="UP000000383">
    <property type="component" value="Chromosome"/>
</dbReference>
<dbReference type="InterPro" id="IPR016032">
    <property type="entry name" value="Sig_transdc_resp-reg_C-effctor"/>
</dbReference>
<dbReference type="PANTHER" id="PTHR44688:SF16">
    <property type="entry name" value="DNA-BINDING TRANSCRIPTIONAL ACTIVATOR DEVR_DOSR"/>
    <property type="match status" value="1"/>
</dbReference>
<keyword evidence="2" id="KW-0238">DNA-binding</keyword>
<dbReference type="STRING" id="666681.M301_2277"/>
<evidence type="ECO:0000256" key="3">
    <source>
        <dbReference type="ARBA" id="ARBA00023163"/>
    </source>
</evidence>
<dbReference type="KEGG" id="meh:M301_2277"/>
<dbReference type="InterPro" id="IPR000792">
    <property type="entry name" value="Tscrpt_reg_LuxR_C"/>
</dbReference>
<dbReference type="Pfam" id="PF00196">
    <property type="entry name" value="GerE"/>
    <property type="match status" value="1"/>
</dbReference>
<evidence type="ECO:0000259" key="4">
    <source>
        <dbReference type="PROSITE" id="PS50043"/>
    </source>
</evidence>
<dbReference type="Gene3D" id="1.10.10.10">
    <property type="entry name" value="Winged helix-like DNA-binding domain superfamily/Winged helix DNA-binding domain"/>
    <property type="match status" value="1"/>
</dbReference>
<reference evidence="6" key="1">
    <citation type="submission" date="2010-05" db="EMBL/GenBank/DDBJ databases">
        <title>Complete sequence of Methylotenera sp. 301.</title>
        <authorList>
            <person name="Lucas S."/>
            <person name="Copeland A."/>
            <person name="Lapidus A."/>
            <person name="Cheng J.-F."/>
            <person name="Bruce D."/>
            <person name="Goodwin L."/>
            <person name="Pitluck S."/>
            <person name="Clum A."/>
            <person name="Land M."/>
            <person name="Hauser L."/>
            <person name="Kyrpides N."/>
            <person name="Ivanova N."/>
            <person name="Chistoservova L."/>
            <person name="Kalyuzhnaya M."/>
            <person name="Woyke T."/>
        </authorList>
    </citation>
    <scope>NUCLEOTIDE SEQUENCE [LARGE SCALE GENOMIC DNA]</scope>
    <source>
        <strain evidence="6">301</strain>
    </source>
</reference>
<dbReference type="PRINTS" id="PR00038">
    <property type="entry name" value="HTHLUXR"/>
</dbReference>
<reference evidence="5 6" key="2">
    <citation type="journal article" date="2011" name="J. Bacteriol.">
        <title>Genomes of three methylotrophs from a single niche uncover genetic and metabolic divergence of Methylophilaceae.</title>
        <authorList>
            <person name="Lapidus A."/>
            <person name="Clum A."/>
            <person name="Labutti K."/>
            <person name="Kaluzhnaya M.G."/>
            <person name="Lim S."/>
            <person name="Beck D.A."/>
            <person name="Glavina Del Rio T."/>
            <person name="Nolan M."/>
            <person name="Mavromatis K."/>
            <person name="Huntemann M."/>
            <person name="Lucas S."/>
            <person name="Lidstrom M.E."/>
            <person name="Ivanova N."/>
            <person name="Chistoserdova L."/>
        </authorList>
    </citation>
    <scope>NUCLEOTIDE SEQUENCE [LARGE SCALE GENOMIC DNA]</scope>
    <source>
        <strain evidence="5 6">301</strain>
    </source>
</reference>
<dbReference type="GO" id="GO:0006355">
    <property type="term" value="P:regulation of DNA-templated transcription"/>
    <property type="evidence" value="ECO:0007669"/>
    <property type="project" value="InterPro"/>
</dbReference>
<name>D7DLU8_METV0</name>
<evidence type="ECO:0000256" key="2">
    <source>
        <dbReference type="ARBA" id="ARBA00023125"/>
    </source>
</evidence>
<dbReference type="InterPro" id="IPR036388">
    <property type="entry name" value="WH-like_DNA-bd_sf"/>
</dbReference>
<keyword evidence="1" id="KW-0805">Transcription regulation</keyword>
<organism evidence="5 6">
    <name type="scientific">Methylotenera versatilis (strain 301)</name>
    <dbReference type="NCBI Taxonomy" id="666681"/>
    <lineage>
        <taxon>Bacteria</taxon>
        <taxon>Pseudomonadati</taxon>
        <taxon>Pseudomonadota</taxon>
        <taxon>Betaproteobacteria</taxon>
        <taxon>Nitrosomonadales</taxon>
        <taxon>Methylophilaceae</taxon>
        <taxon>Methylotenera</taxon>
    </lineage>
</organism>
<dbReference type="HOGENOM" id="CLU_072786_3_0_4"/>
<dbReference type="eggNOG" id="COG2197">
    <property type="taxonomic scope" value="Bacteria"/>
</dbReference>
<proteinExistence type="predicted"/>
<dbReference type="CDD" id="cd06170">
    <property type="entry name" value="LuxR_C_like"/>
    <property type="match status" value="1"/>
</dbReference>
<accession>D7DLU8</accession>
<dbReference type="SUPFAM" id="SSF46894">
    <property type="entry name" value="C-terminal effector domain of the bipartite response regulators"/>
    <property type="match status" value="1"/>
</dbReference>